<gene>
    <name evidence="1" type="ORF">GBAR_LOCUS23648</name>
</gene>
<evidence type="ECO:0000313" key="1">
    <source>
        <dbReference type="EMBL" id="CAI8042660.1"/>
    </source>
</evidence>
<proteinExistence type="predicted"/>
<reference evidence="1" key="1">
    <citation type="submission" date="2023-03" db="EMBL/GenBank/DDBJ databases">
        <authorList>
            <person name="Steffen K."/>
            <person name="Cardenas P."/>
        </authorList>
    </citation>
    <scope>NUCLEOTIDE SEQUENCE</scope>
</reference>
<evidence type="ECO:0000313" key="2">
    <source>
        <dbReference type="Proteomes" id="UP001174909"/>
    </source>
</evidence>
<comment type="caution">
    <text evidence="1">The sequence shown here is derived from an EMBL/GenBank/DDBJ whole genome shotgun (WGS) entry which is preliminary data.</text>
</comment>
<name>A0AA35T6H2_GEOBA</name>
<accession>A0AA35T6H2</accession>
<dbReference type="AlphaFoldDB" id="A0AA35T6H2"/>
<dbReference type="EMBL" id="CASHTH010003278">
    <property type="protein sequence ID" value="CAI8042660.1"/>
    <property type="molecule type" value="Genomic_DNA"/>
</dbReference>
<protein>
    <submittedName>
        <fullName evidence="1">Uncharacterized protein</fullName>
    </submittedName>
</protein>
<organism evidence="1 2">
    <name type="scientific">Geodia barretti</name>
    <name type="common">Barrett's horny sponge</name>
    <dbReference type="NCBI Taxonomy" id="519541"/>
    <lineage>
        <taxon>Eukaryota</taxon>
        <taxon>Metazoa</taxon>
        <taxon>Porifera</taxon>
        <taxon>Demospongiae</taxon>
        <taxon>Heteroscleromorpha</taxon>
        <taxon>Tetractinellida</taxon>
        <taxon>Astrophorina</taxon>
        <taxon>Geodiidae</taxon>
        <taxon>Geodia</taxon>
    </lineage>
</organism>
<keyword evidence="2" id="KW-1185">Reference proteome</keyword>
<dbReference type="Proteomes" id="UP001174909">
    <property type="component" value="Unassembled WGS sequence"/>
</dbReference>
<sequence length="31" mass="3380">MVCGTKQYTSGKVANCFLSQLCYSMVCGTKK</sequence>